<sequence>MSIRLGKRDHLNTSNETIPTNNSKRYRTTESLSDRQFVYFSSTSYQENLNKLSILFPTMENQILFEYLKKANNSFEDTITLLKNPQVNPNNLSRHYANYLITNLQLASKDKALDIATNIFNQFFEAIQISRTDNVMNKNFKAGDMDYPMEEIQEFVEEGLDFTGNLELKNEIQELNKANNMLRMHLQERIHGINIRKND</sequence>
<feature type="compositionally biased region" description="Basic and acidic residues" evidence="1">
    <location>
        <begin position="1"/>
        <end position="11"/>
    </location>
</feature>
<reference evidence="2 3" key="1">
    <citation type="submission" date="2016-11" db="EMBL/GenBank/DDBJ databases">
        <title>The macronuclear genome of Stentor coeruleus: a giant cell with tiny introns.</title>
        <authorList>
            <person name="Slabodnick M."/>
            <person name="Ruby J.G."/>
            <person name="Reiff S.B."/>
            <person name="Swart E.C."/>
            <person name="Gosai S."/>
            <person name="Prabakaran S."/>
            <person name="Witkowska E."/>
            <person name="Larue G.E."/>
            <person name="Fisher S."/>
            <person name="Freeman R.M."/>
            <person name="Gunawardena J."/>
            <person name="Chu W."/>
            <person name="Stover N.A."/>
            <person name="Gregory B.D."/>
            <person name="Nowacki M."/>
            <person name="Derisi J."/>
            <person name="Roy S.W."/>
            <person name="Marshall W.F."/>
            <person name="Sood P."/>
        </authorList>
    </citation>
    <scope>NUCLEOTIDE SEQUENCE [LARGE SCALE GENOMIC DNA]</scope>
    <source>
        <strain evidence="2">WM001</strain>
    </source>
</reference>
<gene>
    <name evidence="2" type="ORF">SteCoe_22360</name>
</gene>
<dbReference type="EMBL" id="MPUH01000547">
    <property type="protein sequence ID" value="OMJ77964.1"/>
    <property type="molecule type" value="Genomic_DNA"/>
</dbReference>
<evidence type="ECO:0000256" key="1">
    <source>
        <dbReference type="SAM" id="MobiDB-lite"/>
    </source>
</evidence>
<name>A0A1R2BMK6_9CILI</name>
<keyword evidence="3" id="KW-1185">Reference proteome</keyword>
<proteinExistence type="predicted"/>
<organism evidence="2 3">
    <name type="scientific">Stentor coeruleus</name>
    <dbReference type="NCBI Taxonomy" id="5963"/>
    <lineage>
        <taxon>Eukaryota</taxon>
        <taxon>Sar</taxon>
        <taxon>Alveolata</taxon>
        <taxon>Ciliophora</taxon>
        <taxon>Postciliodesmatophora</taxon>
        <taxon>Heterotrichea</taxon>
        <taxon>Heterotrichida</taxon>
        <taxon>Stentoridae</taxon>
        <taxon>Stentor</taxon>
    </lineage>
</organism>
<comment type="caution">
    <text evidence="2">The sequence shown here is derived from an EMBL/GenBank/DDBJ whole genome shotgun (WGS) entry which is preliminary data.</text>
</comment>
<protein>
    <recommendedName>
        <fullName evidence="4">CUE domain-containing protein</fullName>
    </recommendedName>
</protein>
<feature type="compositionally biased region" description="Polar residues" evidence="1">
    <location>
        <begin position="12"/>
        <end position="23"/>
    </location>
</feature>
<accession>A0A1R2BMK6</accession>
<evidence type="ECO:0000313" key="3">
    <source>
        <dbReference type="Proteomes" id="UP000187209"/>
    </source>
</evidence>
<dbReference type="AlphaFoldDB" id="A0A1R2BMK6"/>
<dbReference type="Proteomes" id="UP000187209">
    <property type="component" value="Unassembled WGS sequence"/>
</dbReference>
<evidence type="ECO:0000313" key="2">
    <source>
        <dbReference type="EMBL" id="OMJ77964.1"/>
    </source>
</evidence>
<evidence type="ECO:0008006" key="4">
    <source>
        <dbReference type="Google" id="ProtNLM"/>
    </source>
</evidence>
<feature type="region of interest" description="Disordered" evidence="1">
    <location>
        <begin position="1"/>
        <end position="26"/>
    </location>
</feature>